<evidence type="ECO:0000313" key="3">
    <source>
        <dbReference type="Proteomes" id="UP000288603"/>
    </source>
</evidence>
<dbReference type="OrthoDB" id="5188731at2"/>
<name>A0A3S4BDV5_9MICO</name>
<evidence type="ECO:0000256" key="1">
    <source>
        <dbReference type="SAM" id="MobiDB-lite"/>
    </source>
</evidence>
<organism evidence="2 3">
    <name type="scientific">Labedella populi</name>
    <dbReference type="NCBI Taxonomy" id="2498850"/>
    <lineage>
        <taxon>Bacteria</taxon>
        <taxon>Bacillati</taxon>
        <taxon>Actinomycetota</taxon>
        <taxon>Actinomycetes</taxon>
        <taxon>Micrococcales</taxon>
        <taxon>Microbacteriaceae</taxon>
        <taxon>Labedella</taxon>
    </lineage>
</organism>
<protein>
    <submittedName>
        <fullName evidence="2">Uncharacterized protein</fullName>
    </submittedName>
</protein>
<dbReference type="AlphaFoldDB" id="A0A3S4BDV5"/>
<comment type="caution">
    <text evidence="2">The sequence shown here is derived from an EMBL/GenBank/DDBJ whole genome shotgun (WGS) entry which is preliminary data.</text>
</comment>
<feature type="region of interest" description="Disordered" evidence="1">
    <location>
        <begin position="56"/>
        <end position="80"/>
    </location>
</feature>
<sequence length="172" mass="17783">MSAAAISMVVLAGCSGVPGVRDTGIASRSYSGFPEGMDWSVTEVRPVPTVAPPLVSLEPTDIEPGSETAVPEAPESTPLPDPDFSPRAVWLSEETLAVVTFGSSSCPAAPAALELTGADALDIVLKRTGGDVCTADLGPTTFEIDDPEGLDPATTYMVTFDGEWETVLEPLS</sequence>
<keyword evidence="3" id="KW-1185">Reference proteome</keyword>
<accession>A0A3S4BDV5</accession>
<dbReference type="EMBL" id="RZNC01000001">
    <property type="protein sequence ID" value="RWZ68372.1"/>
    <property type="molecule type" value="Genomic_DNA"/>
</dbReference>
<dbReference type="Proteomes" id="UP000288603">
    <property type="component" value="Unassembled WGS sequence"/>
</dbReference>
<proteinExistence type="predicted"/>
<reference evidence="2 3" key="1">
    <citation type="submission" date="2018-12" db="EMBL/GenBank/DDBJ databases">
        <authorList>
            <person name="Li F."/>
        </authorList>
    </citation>
    <scope>NUCLEOTIDE SEQUENCE [LARGE SCALE GENOMIC DNA]</scope>
    <source>
        <strain evidence="2 3">8H24J-4-2</strain>
    </source>
</reference>
<gene>
    <name evidence="2" type="ORF">ELQ92_03900</name>
</gene>
<dbReference type="RefSeq" id="WP_128497641.1">
    <property type="nucleotide sequence ID" value="NZ_RZNC01000001.1"/>
</dbReference>
<evidence type="ECO:0000313" key="2">
    <source>
        <dbReference type="EMBL" id="RWZ68372.1"/>
    </source>
</evidence>